<feature type="region of interest" description="Disordered" evidence="5">
    <location>
        <begin position="1"/>
        <end position="24"/>
    </location>
</feature>
<dbReference type="InterPro" id="IPR003604">
    <property type="entry name" value="Matrin/U1-like-C_Znf_C2H2"/>
</dbReference>
<evidence type="ECO:0000256" key="5">
    <source>
        <dbReference type="SAM" id="MobiDB-lite"/>
    </source>
</evidence>
<dbReference type="Pfam" id="PF00226">
    <property type="entry name" value="DnaJ"/>
    <property type="match status" value="1"/>
</dbReference>
<feature type="domain" description="C2H2-type" evidence="7">
    <location>
        <begin position="337"/>
        <end position="361"/>
    </location>
</feature>
<dbReference type="GO" id="GO:0005737">
    <property type="term" value="C:cytoplasm"/>
    <property type="evidence" value="ECO:0007669"/>
    <property type="project" value="TreeGrafter"/>
</dbReference>
<feature type="domain" description="J" evidence="6">
    <location>
        <begin position="23"/>
        <end position="89"/>
    </location>
</feature>
<keyword evidence="2 4" id="KW-0863">Zinc-finger</keyword>
<dbReference type="EMBL" id="RSCD01000002">
    <property type="protein sequence ID" value="RSH94353.1"/>
    <property type="molecule type" value="Genomic_DNA"/>
</dbReference>
<feature type="compositionally biased region" description="Basic and acidic residues" evidence="5">
    <location>
        <begin position="234"/>
        <end position="243"/>
    </location>
</feature>
<dbReference type="GO" id="GO:0008270">
    <property type="term" value="F:zinc ion binding"/>
    <property type="evidence" value="ECO:0007669"/>
    <property type="project" value="UniProtKB-KW"/>
</dbReference>
<evidence type="ECO:0000256" key="2">
    <source>
        <dbReference type="ARBA" id="ARBA00022771"/>
    </source>
</evidence>
<feature type="compositionally biased region" description="Basic residues" evidence="5">
    <location>
        <begin position="535"/>
        <end position="547"/>
    </location>
</feature>
<feature type="region of interest" description="Disordered" evidence="5">
    <location>
        <begin position="234"/>
        <end position="327"/>
    </location>
</feature>
<evidence type="ECO:0000259" key="7">
    <source>
        <dbReference type="PROSITE" id="PS50157"/>
    </source>
</evidence>
<dbReference type="PANTHER" id="PTHR44029:SF1">
    <property type="entry name" value="DNAJ HOMOLOG SUBFAMILY C MEMBER 21"/>
    <property type="match status" value="1"/>
</dbReference>
<dbReference type="SMART" id="SM00451">
    <property type="entry name" value="ZnF_U1"/>
    <property type="match status" value="1"/>
</dbReference>
<feature type="compositionally biased region" description="Polar residues" evidence="5">
    <location>
        <begin position="1"/>
        <end position="15"/>
    </location>
</feature>
<dbReference type="PROSITE" id="PS00028">
    <property type="entry name" value="ZINC_FINGER_C2H2_1"/>
    <property type="match status" value="1"/>
</dbReference>
<feature type="region of interest" description="Disordered" evidence="5">
    <location>
        <begin position="373"/>
        <end position="557"/>
    </location>
</feature>
<feature type="compositionally biased region" description="Low complexity" evidence="5">
    <location>
        <begin position="268"/>
        <end position="282"/>
    </location>
</feature>
<dbReference type="InterPro" id="IPR036869">
    <property type="entry name" value="J_dom_sf"/>
</dbReference>
<dbReference type="CDD" id="cd06257">
    <property type="entry name" value="DnaJ"/>
    <property type="match status" value="1"/>
</dbReference>
<dbReference type="Proteomes" id="UP000279259">
    <property type="component" value="Unassembled WGS sequence"/>
</dbReference>
<dbReference type="Gene3D" id="3.30.160.60">
    <property type="entry name" value="Classic Zinc Finger"/>
    <property type="match status" value="1"/>
</dbReference>
<evidence type="ECO:0008006" key="10">
    <source>
        <dbReference type="Google" id="ProtNLM"/>
    </source>
</evidence>
<dbReference type="PROSITE" id="PS50076">
    <property type="entry name" value="DNAJ_2"/>
    <property type="match status" value="1"/>
</dbReference>
<feature type="compositionally biased region" description="Acidic residues" evidence="5">
    <location>
        <begin position="406"/>
        <end position="416"/>
    </location>
</feature>
<dbReference type="InterPro" id="IPR013087">
    <property type="entry name" value="Znf_C2H2_type"/>
</dbReference>
<reference evidence="8 9" key="1">
    <citation type="submission" date="2018-11" db="EMBL/GenBank/DDBJ databases">
        <title>Genome sequence of Saitozyma podzolica DSM 27192.</title>
        <authorList>
            <person name="Aliyu H."/>
            <person name="Gorte O."/>
            <person name="Ochsenreither K."/>
        </authorList>
    </citation>
    <scope>NUCLEOTIDE SEQUENCE [LARGE SCALE GENOMIC DNA]</scope>
    <source>
        <strain evidence="8 9">DSM 27192</strain>
    </source>
</reference>
<dbReference type="InterPro" id="IPR036236">
    <property type="entry name" value="Znf_C2H2_sf"/>
</dbReference>
<dbReference type="AlphaFoldDB" id="A0A427YT81"/>
<accession>A0A427YT81</accession>
<gene>
    <name evidence="8" type="ORF">EHS25_004156</name>
</gene>
<dbReference type="InterPro" id="IPR001623">
    <property type="entry name" value="DnaJ_domain"/>
</dbReference>
<dbReference type="Gene3D" id="1.10.287.110">
    <property type="entry name" value="DnaJ domain"/>
    <property type="match status" value="1"/>
</dbReference>
<dbReference type="InterPro" id="IPR051964">
    <property type="entry name" value="Chaperone_stress_response"/>
</dbReference>
<dbReference type="SMART" id="SM00271">
    <property type="entry name" value="DnaJ"/>
    <property type="match status" value="1"/>
</dbReference>
<evidence type="ECO:0000256" key="3">
    <source>
        <dbReference type="ARBA" id="ARBA00022833"/>
    </source>
</evidence>
<proteinExistence type="predicted"/>
<dbReference type="PRINTS" id="PR00625">
    <property type="entry name" value="JDOMAIN"/>
</dbReference>
<dbReference type="InterPro" id="IPR018253">
    <property type="entry name" value="DnaJ_domain_CS"/>
</dbReference>
<organism evidence="8 9">
    <name type="scientific">Saitozyma podzolica</name>
    <dbReference type="NCBI Taxonomy" id="1890683"/>
    <lineage>
        <taxon>Eukaryota</taxon>
        <taxon>Fungi</taxon>
        <taxon>Dikarya</taxon>
        <taxon>Basidiomycota</taxon>
        <taxon>Agaricomycotina</taxon>
        <taxon>Tremellomycetes</taxon>
        <taxon>Tremellales</taxon>
        <taxon>Trimorphomycetaceae</taxon>
        <taxon>Saitozyma</taxon>
    </lineage>
</organism>
<sequence>MGNDQSRSSSAGQEQDTQEKPPDYYQLLQIDEDATDDEIKRSYRKLALLNHPDKNPDRIEEATKIFADLQQAYEILSDPNERAFYDSHRNTLLAATDEDLYNHVRAGDSAVNDAKSKLNKRRPGDPGVRLEQLMRFFDPKLARKLDDTNEGFFSIYRSLFALLASDERLHTPPDETPLPYPGFGDSTTSYAAPTGMTRAQRDSQTWARDFYVVWGDFSTSKRFEWNKKTRDEYRKEYSDTVRHRDPRYKAHQARVAQKRAATSGAKRAGPASSTTSSPATVPSDRRQPTDPEPNVSYEEQDWQKLQDLSDSEEEVTEMDAGGGTAIRLKDGSGNEVFECVACSKTFMSEASWENHERSKKHRQAVWRLRKQMLSEEPVMSQGQTPASSDDEIGDGSLDPVAATTSDIEDDLEELSILDEMPSGMTKKQRRAAERLKSAGATPTPSRSSPAGEGSSAEPAAGVSEDEASEAGDKDLVDGRPEQLSKRDKRRAKEAKKRADAEVQKQAAKEARKATKMGHAGHGPDVSPDPLNTNPIKKKAAPMSKKGKGQASPAVIQDSSPDVITKIMEEVEEKKNKLLGKWDGEWEAIITRLKPLLSDAQVPWSLCLGLGKPFTDRTAQIQLALLLALADSLEIPTSNIECFDPAWEEGDVKLLKAIGVTPLEDNLRGGHQLQVDRPYLLYMPHCSRALYESLFTVNFGPSLAGRPKRVLLGNELAEYLPDLVALRGDTEQPSSAEFVKPKKKRKGRQGGDREFRDSVLRRLVPHLATIPLSDLPETHLPGFARAFLSLSFQWIPDEEMAAIDWARPLPQVVWPDNGEVE</sequence>
<feature type="region of interest" description="Disordered" evidence="5">
    <location>
        <begin position="731"/>
        <end position="752"/>
    </location>
</feature>
<dbReference type="Pfam" id="PF07985">
    <property type="entry name" value="SRR1"/>
    <property type="match status" value="1"/>
</dbReference>
<keyword evidence="3" id="KW-0862">Zinc</keyword>
<name>A0A427YT81_9TREE</name>
<dbReference type="STRING" id="1890683.A0A427YT81"/>
<evidence type="ECO:0000313" key="8">
    <source>
        <dbReference type="EMBL" id="RSH94353.1"/>
    </source>
</evidence>
<feature type="region of interest" description="Disordered" evidence="5">
    <location>
        <begin position="171"/>
        <end position="192"/>
    </location>
</feature>
<dbReference type="Pfam" id="PF12171">
    <property type="entry name" value="zf-C2H2_jaz"/>
    <property type="match status" value="1"/>
</dbReference>
<feature type="compositionally biased region" description="Basic and acidic residues" evidence="5">
    <location>
        <begin position="470"/>
        <end position="485"/>
    </location>
</feature>
<dbReference type="InterPro" id="IPR012942">
    <property type="entry name" value="SRR1-like"/>
</dbReference>
<keyword evidence="9" id="KW-1185">Reference proteome</keyword>
<dbReference type="InterPro" id="IPR022755">
    <property type="entry name" value="Znf_C2H2_jaz"/>
</dbReference>
<evidence type="ECO:0000256" key="4">
    <source>
        <dbReference type="PROSITE-ProRule" id="PRU00042"/>
    </source>
</evidence>
<dbReference type="SUPFAM" id="SSF46565">
    <property type="entry name" value="Chaperone J-domain"/>
    <property type="match status" value="1"/>
</dbReference>
<keyword evidence="1" id="KW-0479">Metal-binding</keyword>
<dbReference type="GO" id="GO:0003676">
    <property type="term" value="F:nucleic acid binding"/>
    <property type="evidence" value="ECO:0007669"/>
    <property type="project" value="InterPro"/>
</dbReference>
<evidence type="ECO:0000256" key="1">
    <source>
        <dbReference type="ARBA" id="ARBA00022723"/>
    </source>
</evidence>
<evidence type="ECO:0000313" key="9">
    <source>
        <dbReference type="Proteomes" id="UP000279259"/>
    </source>
</evidence>
<dbReference type="PROSITE" id="PS50157">
    <property type="entry name" value="ZINC_FINGER_C2H2_2"/>
    <property type="match status" value="1"/>
</dbReference>
<dbReference type="SUPFAM" id="SSF57667">
    <property type="entry name" value="beta-beta-alpha zinc fingers"/>
    <property type="match status" value="1"/>
</dbReference>
<evidence type="ECO:0000259" key="6">
    <source>
        <dbReference type="PROSITE" id="PS50076"/>
    </source>
</evidence>
<dbReference type="PANTHER" id="PTHR44029">
    <property type="entry name" value="DNAJ HOMOLOG SUBFAMILY C MEMBER 21"/>
    <property type="match status" value="1"/>
</dbReference>
<feature type="compositionally biased region" description="Basic residues" evidence="5">
    <location>
        <begin position="486"/>
        <end position="495"/>
    </location>
</feature>
<protein>
    <recommendedName>
        <fullName evidence="10">C2H2-type domain-containing protein</fullName>
    </recommendedName>
</protein>
<feature type="compositionally biased region" description="Low complexity" evidence="5">
    <location>
        <begin position="444"/>
        <end position="462"/>
    </location>
</feature>
<comment type="caution">
    <text evidence="8">The sequence shown here is derived from an EMBL/GenBank/DDBJ whole genome shotgun (WGS) entry which is preliminary data.</text>
</comment>
<dbReference type="OrthoDB" id="5894at2759"/>
<feature type="compositionally biased region" description="Basic and acidic residues" evidence="5">
    <location>
        <begin position="496"/>
        <end position="512"/>
    </location>
</feature>
<dbReference type="PROSITE" id="PS00636">
    <property type="entry name" value="DNAJ_1"/>
    <property type="match status" value="1"/>
</dbReference>